<dbReference type="EMBL" id="AP004317">
    <property type="protein sequence ID" value="BAB90732.1"/>
    <property type="molecule type" value="Genomic_DNA"/>
</dbReference>
<dbReference type="Proteomes" id="UP000817658">
    <property type="component" value="Chromosome 1"/>
</dbReference>
<feature type="region of interest" description="Disordered" evidence="1">
    <location>
        <begin position="74"/>
        <end position="96"/>
    </location>
</feature>
<evidence type="ECO:0000256" key="1">
    <source>
        <dbReference type="SAM" id="MobiDB-lite"/>
    </source>
</evidence>
<evidence type="ECO:0000313" key="2">
    <source>
        <dbReference type="EMBL" id="BAB90732.1"/>
    </source>
</evidence>
<reference evidence="2" key="1">
    <citation type="journal article" date="2002" name="Nature">
        <title>The genome sequence and structure of rice chromosome 1.</title>
        <authorList>
            <person name="Sasaki T."/>
            <person name="Matsumoto T."/>
            <person name="Yamamoto K."/>
            <person name="Sakata K."/>
            <person name="Baba T."/>
            <person name="Katayose Y."/>
            <person name="Wu J."/>
            <person name="Niimura Y."/>
            <person name="Cheng Z."/>
            <person name="Nagamura Y."/>
            <person name="Antonio B.A."/>
            <person name="Kanamori H."/>
            <person name="Hosokawa S."/>
            <person name="Masukawa M."/>
            <person name="Arikawa K."/>
            <person name="Chiden Y."/>
            <person name="Hayashi M."/>
            <person name="Okamoto M."/>
            <person name="Ando T."/>
            <person name="Aoki H."/>
            <person name="Arita K."/>
            <person name="Hamada M."/>
            <person name="Harada C."/>
            <person name="Hijishita S."/>
            <person name="Honda M."/>
            <person name="Ichikawa Y."/>
            <person name="Idonuma A."/>
            <person name="Iijima M."/>
            <person name="Ikeda M."/>
            <person name="Ikeno M."/>
            <person name="Itoh S."/>
            <person name="Itoh T."/>
            <person name="Itoh Y."/>
            <person name="Itoh Y."/>
            <person name="Iwabuchi A."/>
            <person name="Kamiya K."/>
            <person name="Karasawa W."/>
            <person name="Katagiri S."/>
            <person name="Kikuta A."/>
            <person name="Kobayashi N."/>
            <person name="Kono I."/>
            <person name="Machita K."/>
            <person name="Maehara T."/>
            <person name="Mizuno H."/>
            <person name="Mizubayashi T."/>
            <person name="Mukai Y."/>
            <person name="Nagasaki H."/>
            <person name="Nakashima M."/>
            <person name="Nakama Y."/>
            <person name="Nakamichi Y."/>
            <person name="Nakamura M."/>
            <person name="Namiki N."/>
            <person name="Negishi M."/>
            <person name="Ohta I."/>
            <person name="Ono N."/>
            <person name="Saji S."/>
            <person name="Sakai K."/>
            <person name="Shibata M."/>
            <person name="Shimokawa T."/>
            <person name="Shomura A."/>
            <person name="Song J."/>
            <person name="Takazaki Y."/>
            <person name="Terasawa K."/>
            <person name="Tsuji K."/>
            <person name="Waki K."/>
            <person name="Yamagata H."/>
            <person name="Yamane H."/>
            <person name="Yoshiki S."/>
            <person name="Yoshihara R."/>
            <person name="Yukawa K."/>
            <person name="Zhong H."/>
            <person name="Iwama H."/>
            <person name="Endo T."/>
            <person name="Ito H."/>
            <person name="Hahn J.H."/>
            <person name="Kim H.I."/>
            <person name="Eun M.Y."/>
            <person name="Yano M."/>
            <person name="Jiang J."/>
            <person name="Gojobori T."/>
        </authorList>
    </citation>
    <scope>NUCLEOTIDE SEQUENCE [LARGE SCALE GENOMIC DNA]</scope>
</reference>
<proteinExistence type="predicted"/>
<protein>
    <submittedName>
        <fullName evidence="2">Uncharacterized protein</fullName>
    </submittedName>
</protein>
<name>Q8RYN0_ORYSJ</name>
<organism evidence="2">
    <name type="scientific">Oryza sativa subsp. japonica</name>
    <name type="common">Rice</name>
    <dbReference type="NCBI Taxonomy" id="39947"/>
    <lineage>
        <taxon>Eukaryota</taxon>
        <taxon>Viridiplantae</taxon>
        <taxon>Streptophyta</taxon>
        <taxon>Embryophyta</taxon>
        <taxon>Tracheophyta</taxon>
        <taxon>Spermatophyta</taxon>
        <taxon>Magnoliopsida</taxon>
        <taxon>Liliopsida</taxon>
        <taxon>Poales</taxon>
        <taxon>Poaceae</taxon>
        <taxon>BOP clade</taxon>
        <taxon>Oryzoideae</taxon>
        <taxon>Oryzeae</taxon>
        <taxon>Oryzinae</taxon>
        <taxon>Oryza</taxon>
        <taxon>Oryza sativa</taxon>
    </lineage>
</organism>
<sequence length="123" mass="14287">MVLNKTTTRARRAVPVLASLRTCQRHPAMPVWCYGGHIASTTLWYCYYRHVRNEIQPFSQQGHDWKRCETTLETGEVQSPPMSSNPRSDVASSDVKHIETKRRRILALVEKSFVATKKSWHQY</sequence>
<dbReference type="AlphaFoldDB" id="Q8RYN0"/>
<feature type="compositionally biased region" description="Polar residues" evidence="1">
    <location>
        <begin position="74"/>
        <end position="91"/>
    </location>
</feature>
<accession>Q8RYN0</accession>
<gene>
    <name evidence="2" type="primary">P0663E10.26</name>
</gene>